<evidence type="ECO:0000256" key="4">
    <source>
        <dbReference type="ARBA" id="ARBA00023014"/>
    </source>
</evidence>
<dbReference type="PROSITE" id="PS51296">
    <property type="entry name" value="RIESKE"/>
    <property type="match status" value="1"/>
</dbReference>
<dbReference type="EMBL" id="JRJU01000058">
    <property type="protein sequence ID" value="KHF37967.1"/>
    <property type="molecule type" value="Genomic_DNA"/>
</dbReference>
<keyword evidence="7" id="KW-1185">Reference proteome</keyword>
<evidence type="ECO:0000256" key="3">
    <source>
        <dbReference type="ARBA" id="ARBA00023004"/>
    </source>
</evidence>
<accession>A0A0B0IAT8</accession>
<comment type="caution">
    <text evidence="6">The sequence shown here is derived from an EMBL/GenBank/DDBJ whole genome shotgun (WGS) entry which is preliminary data.</text>
</comment>
<organism evidence="6 7">
    <name type="scientific">Halalkalibacter okhensis</name>
    <dbReference type="NCBI Taxonomy" id="333138"/>
    <lineage>
        <taxon>Bacteria</taxon>
        <taxon>Bacillati</taxon>
        <taxon>Bacillota</taxon>
        <taxon>Bacilli</taxon>
        <taxon>Bacillales</taxon>
        <taxon>Bacillaceae</taxon>
        <taxon>Halalkalibacter</taxon>
    </lineage>
</organism>
<dbReference type="eggNOG" id="COG2146">
    <property type="taxonomic scope" value="Bacteria"/>
</dbReference>
<dbReference type="PANTHER" id="PTHR21496:SF23">
    <property type="entry name" value="3-PHENYLPROPIONATE_CINNAMIC ACID DIOXYGENASE FERREDOXIN SUBUNIT"/>
    <property type="match status" value="1"/>
</dbReference>
<dbReference type="GO" id="GO:0046872">
    <property type="term" value="F:metal ion binding"/>
    <property type="evidence" value="ECO:0007669"/>
    <property type="project" value="UniProtKB-KW"/>
</dbReference>
<gene>
    <name evidence="6" type="ORF">LQ50_24170</name>
</gene>
<sequence>MAQYIVANVDEIPPGERKVIDIKGRSIGVFNINGDFFAIRNNCPHQGAPLCEGGISGIITSQEPGEYNYSREGEFVRCPWHSWEFDIKTGQSYFDPRKTLVKSYKTNTESGCTVQLGETQGTENRLEKGPFVVESYPVSLEKEYVVITV</sequence>
<dbReference type="InterPro" id="IPR017941">
    <property type="entry name" value="Rieske_2Fe-2S"/>
</dbReference>
<evidence type="ECO:0000256" key="2">
    <source>
        <dbReference type="ARBA" id="ARBA00022723"/>
    </source>
</evidence>
<dbReference type="STRING" id="333138.LQ50_24170"/>
<dbReference type="GO" id="GO:0016705">
    <property type="term" value="F:oxidoreductase activity, acting on paired donors, with incorporation or reduction of molecular oxygen"/>
    <property type="evidence" value="ECO:0007669"/>
    <property type="project" value="UniProtKB-ARBA"/>
</dbReference>
<keyword evidence="3" id="KW-0408">Iron</keyword>
<evidence type="ECO:0000313" key="6">
    <source>
        <dbReference type="EMBL" id="KHF37967.1"/>
    </source>
</evidence>
<evidence type="ECO:0000256" key="1">
    <source>
        <dbReference type="ARBA" id="ARBA00022714"/>
    </source>
</evidence>
<dbReference type="Gene3D" id="2.102.10.10">
    <property type="entry name" value="Rieske [2Fe-2S] iron-sulphur domain"/>
    <property type="match status" value="1"/>
</dbReference>
<dbReference type="PANTHER" id="PTHR21496">
    <property type="entry name" value="FERREDOXIN-RELATED"/>
    <property type="match status" value="1"/>
</dbReference>
<evidence type="ECO:0000313" key="7">
    <source>
        <dbReference type="Proteomes" id="UP000030832"/>
    </source>
</evidence>
<keyword evidence="1" id="KW-0001">2Fe-2S</keyword>
<proteinExistence type="predicted"/>
<dbReference type="AlphaFoldDB" id="A0A0B0IAT8"/>
<dbReference type="SUPFAM" id="SSF50022">
    <property type="entry name" value="ISP domain"/>
    <property type="match status" value="1"/>
</dbReference>
<name>A0A0B0IAT8_9BACI</name>
<dbReference type="Proteomes" id="UP000030832">
    <property type="component" value="Unassembled WGS sequence"/>
</dbReference>
<dbReference type="Pfam" id="PF00355">
    <property type="entry name" value="Rieske"/>
    <property type="match status" value="1"/>
</dbReference>
<protein>
    <submittedName>
        <fullName evidence="6">2Fe-2S ferredoxin</fullName>
    </submittedName>
</protein>
<evidence type="ECO:0000259" key="5">
    <source>
        <dbReference type="PROSITE" id="PS51296"/>
    </source>
</evidence>
<dbReference type="GO" id="GO:0004497">
    <property type="term" value="F:monooxygenase activity"/>
    <property type="evidence" value="ECO:0007669"/>
    <property type="project" value="UniProtKB-ARBA"/>
</dbReference>
<dbReference type="OrthoDB" id="9795104at2"/>
<feature type="domain" description="Rieske" evidence="5">
    <location>
        <begin position="4"/>
        <end position="115"/>
    </location>
</feature>
<keyword evidence="4" id="KW-0411">Iron-sulfur</keyword>
<keyword evidence="2" id="KW-0479">Metal-binding</keyword>
<dbReference type="GO" id="GO:0051537">
    <property type="term" value="F:2 iron, 2 sulfur cluster binding"/>
    <property type="evidence" value="ECO:0007669"/>
    <property type="project" value="UniProtKB-KW"/>
</dbReference>
<reference evidence="6 7" key="1">
    <citation type="submission" date="2014-09" db="EMBL/GenBank/DDBJ databases">
        <title>Genome sequencing and annotation of Bacillus Okhensis strain Kh10-101T.</title>
        <authorList>
            <person name="Prakash J.S."/>
        </authorList>
    </citation>
    <scope>NUCLEOTIDE SEQUENCE [LARGE SCALE GENOMIC DNA]</scope>
    <source>
        <strain evidence="7">Kh10-101T</strain>
    </source>
</reference>
<dbReference type="InterPro" id="IPR036922">
    <property type="entry name" value="Rieske_2Fe-2S_sf"/>
</dbReference>
<dbReference type="RefSeq" id="WP_034633885.1">
    <property type="nucleotide sequence ID" value="NZ_JRJU01000058.1"/>
</dbReference>